<dbReference type="InterPro" id="IPR017871">
    <property type="entry name" value="ABC_transporter-like_CS"/>
</dbReference>
<sequence>MSRIEVKNLGKKYKKYARKWHRLFEWITGRKKHEEKFVLKGLSFNVLEGESVGIIGHNGAGKSTLLKILTGTTQPSEGEFKVNGRVAALLELGMGFHPDFTGIQNVYMSGQLMGLSNEEITRLLPEIERFAEIGDYIHQPLRTYSSGMAVRLAFSVATAIRPDVLIVDEALSVGDAYFQHKCFDRIKKFRSEGTTILFVSHDPGAVKNLCDRAILLDQGIMIKEGTPEEVLDYYNAIIAKREADYNIKQSIGKDGKVDTRSGNGDIKIEKVELFSGNRKVNAVQVGEEIEIKIDLKCMKKIDCPTVGFMFKDRLGNEVFGTNTYYLKKNIESLQIGEKFSVIFKIPANFGIGNYSLTVAAHEGHTHTAKNYEWWDHAALLQVVPGDEAPFVGVCYLKATVEFSKGVMV</sequence>
<name>Q6T1X4_ANETH</name>
<dbReference type="CDD" id="cd10147">
    <property type="entry name" value="Wzt_C-like"/>
    <property type="match status" value="1"/>
</dbReference>
<dbReference type="OrthoDB" id="9778870at2"/>
<dbReference type="PROSITE" id="PS50893">
    <property type="entry name" value="ABC_TRANSPORTER_2"/>
    <property type="match status" value="1"/>
</dbReference>
<evidence type="ECO:0000256" key="1">
    <source>
        <dbReference type="ARBA" id="ARBA00005417"/>
    </source>
</evidence>
<dbReference type="InterPro" id="IPR050683">
    <property type="entry name" value="Bact_Polysacc_Export_ATP-bd"/>
</dbReference>
<reference evidence="7" key="1">
    <citation type="journal article" date="2004" name="Glycobiology">
        <title>Surface-layer glycoproteins: an example for the diversity of bacterial glycosylation with promising impacts on nanobiotechnology.</title>
        <authorList>
            <person name="Schaffer C."/>
            <person name="Messner P."/>
        </authorList>
    </citation>
    <scope>NUCLEOTIDE SEQUENCE</scope>
    <source>
        <strain evidence="7">L420-91T</strain>
    </source>
</reference>
<dbReference type="InterPro" id="IPR015860">
    <property type="entry name" value="ABC_transpr_TagH-like"/>
</dbReference>
<evidence type="ECO:0000313" key="8">
    <source>
        <dbReference type="EMBL" id="SDH13365.1"/>
    </source>
</evidence>
<evidence type="ECO:0000313" key="9">
    <source>
        <dbReference type="Proteomes" id="UP000198956"/>
    </source>
</evidence>
<dbReference type="Pfam" id="PF14524">
    <property type="entry name" value="Wzt_C"/>
    <property type="match status" value="1"/>
</dbReference>
<dbReference type="GO" id="GO:0140359">
    <property type="term" value="F:ABC-type transporter activity"/>
    <property type="evidence" value="ECO:0007669"/>
    <property type="project" value="InterPro"/>
</dbReference>
<evidence type="ECO:0000256" key="2">
    <source>
        <dbReference type="ARBA" id="ARBA00022448"/>
    </source>
</evidence>
<dbReference type="Gene3D" id="2.70.50.60">
    <property type="entry name" value="abc- transporter (atp binding component) like domain"/>
    <property type="match status" value="1"/>
</dbReference>
<dbReference type="Pfam" id="PF00005">
    <property type="entry name" value="ABC_tran"/>
    <property type="match status" value="1"/>
</dbReference>
<dbReference type="PANTHER" id="PTHR46743">
    <property type="entry name" value="TEICHOIC ACIDS EXPORT ATP-BINDING PROTEIN TAGH"/>
    <property type="match status" value="1"/>
</dbReference>
<reference evidence="7" key="3">
    <citation type="journal article" date="2008" name="Carbohydr. Res.">
        <title>S-layer nanoglycobiology of bacteria.</title>
        <authorList>
            <person name="Messner P."/>
            <person name="Steiner K."/>
            <person name="Zarschler K."/>
            <person name="Schaffer C."/>
        </authorList>
    </citation>
    <scope>NUCLEOTIDE SEQUENCE</scope>
    <source>
        <strain evidence="7">L420-91T</strain>
    </source>
</reference>
<gene>
    <name evidence="7" type="primary">wzt</name>
    <name evidence="8" type="ORF">SAMN04489735_10133</name>
</gene>
<dbReference type="GO" id="GO:0016020">
    <property type="term" value="C:membrane"/>
    <property type="evidence" value="ECO:0007669"/>
    <property type="project" value="InterPro"/>
</dbReference>
<organism evidence="7">
    <name type="scientific">Aneurinibacillus thermoaerophilus</name>
    <dbReference type="NCBI Taxonomy" id="143495"/>
    <lineage>
        <taxon>Bacteria</taxon>
        <taxon>Bacillati</taxon>
        <taxon>Bacillota</taxon>
        <taxon>Bacilli</taxon>
        <taxon>Bacillales</taxon>
        <taxon>Paenibacillaceae</taxon>
        <taxon>Aneurinibacillus group</taxon>
        <taxon>Aneurinibacillus</taxon>
    </lineage>
</organism>
<dbReference type="GO" id="GO:0016887">
    <property type="term" value="F:ATP hydrolysis activity"/>
    <property type="evidence" value="ECO:0007669"/>
    <property type="project" value="InterPro"/>
</dbReference>
<dbReference type="Proteomes" id="UP000198956">
    <property type="component" value="Unassembled WGS sequence"/>
</dbReference>
<comment type="similarity">
    <text evidence="1">Belongs to the ABC transporter superfamily.</text>
</comment>
<dbReference type="InterPro" id="IPR029439">
    <property type="entry name" value="Wzt_C"/>
</dbReference>
<keyword evidence="2" id="KW-0813">Transport</keyword>
<dbReference type="PROSITE" id="PS00211">
    <property type="entry name" value="ABC_TRANSPORTER_1"/>
    <property type="match status" value="1"/>
</dbReference>
<reference evidence="8 9" key="4">
    <citation type="submission" date="2016-10" db="EMBL/GenBank/DDBJ databases">
        <authorList>
            <person name="de Groot N.N."/>
        </authorList>
    </citation>
    <scope>NUCLEOTIDE SEQUENCE [LARGE SCALE GENOMIC DNA]</scope>
    <source>
        <strain evidence="8 9">L 420-91</strain>
    </source>
</reference>
<dbReference type="InterPro" id="IPR003439">
    <property type="entry name" value="ABC_transporter-like_ATP-bd"/>
</dbReference>
<dbReference type="SMART" id="SM00382">
    <property type="entry name" value="AAA"/>
    <property type="match status" value="1"/>
</dbReference>
<reference evidence="7" key="2">
    <citation type="journal article" date="2004" name="Glycoconj. J.">
        <title>Genetic organization of chromosomal S-layer glycan biosynthesis loci of Bacillaceae.</title>
        <authorList>
            <person name="Novotny R."/>
            <person name="Pfoestl A."/>
            <person name="Messner P."/>
            <person name="Schaffer C."/>
        </authorList>
    </citation>
    <scope>NUCLEOTIDE SEQUENCE</scope>
    <source>
        <strain evidence="7">L420-91T</strain>
    </source>
</reference>
<dbReference type="InterPro" id="IPR003593">
    <property type="entry name" value="AAA+_ATPase"/>
</dbReference>
<evidence type="ECO:0000256" key="4">
    <source>
        <dbReference type="ARBA" id="ARBA00022840"/>
    </source>
</evidence>
<keyword evidence="4 7" id="KW-0067">ATP-binding</keyword>
<evidence type="ECO:0000256" key="5">
    <source>
        <dbReference type="ARBA" id="ARBA00022967"/>
    </source>
</evidence>
<dbReference type="GO" id="GO:0005524">
    <property type="term" value="F:ATP binding"/>
    <property type="evidence" value="ECO:0007669"/>
    <property type="project" value="UniProtKB-KW"/>
</dbReference>
<dbReference type="Gene3D" id="3.40.50.300">
    <property type="entry name" value="P-loop containing nucleotide triphosphate hydrolases"/>
    <property type="match status" value="1"/>
</dbReference>
<evidence type="ECO:0000256" key="3">
    <source>
        <dbReference type="ARBA" id="ARBA00022741"/>
    </source>
</evidence>
<dbReference type="SUPFAM" id="SSF52540">
    <property type="entry name" value="P-loop containing nucleoside triphosphate hydrolases"/>
    <property type="match status" value="1"/>
</dbReference>
<dbReference type="PANTHER" id="PTHR46743:SF2">
    <property type="entry name" value="TEICHOIC ACIDS EXPORT ATP-BINDING PROTEIN TAGH"/>
    <property type="match status" value="1"/>
</dbReference>
<dbReference type="AlphaFoldDB" id="Q6T1X4"/>
<keyword evidence="3" id="KW-0547">Nucleotide-binding</keyword>
<protein>
    <submittedName>
        <fullName evidence="7 8">ATP-binding protein</fullName>
    </submittedName>
</protein>
<keyword evidence="5" id="KW-1278">Translocase</keyword>
<dbReference type="EMBL" id="FNDE01000013">
    <property type="protein sequence ID" value="SDH13365.1"/>
    <property type="molecule type" value="Genomic_DNA"/>
</dbReference>
<evidence type="ECO:0000313" key="7">
    <source>
        <dbReference type="EMBL" id="AAS55714.1"/>
    </source>
</evidence>
<proteinExistence type="inferred from homology"/>
<evidence type="ECO:0000259" key="6">
    <source>
        <dbReference type="PROSITE" id="PS50893"/>
    </source>
</evidence>
<dbReference type="InterPro" id="IPR027417">
    <property type="entry name" value="P-loop_NTPase"/>
</dbReference>
<dbReference type="CDD" id="cd03220">
    <property type="entry name" value="ABC_KpsT_Wzt"/>
    <property type="match status" value="1"/>
</dbReference>
<accession>Q6T1X4</accession>
<dbReference type="RefSeq" id="WP_057897462.1">
    <property type="nucleotide sequence ID" value="NZ_FNDE01000013.1"/>
</dbReference>
<feature type="domain" description="ABC transporter" evidence="6">
    <location>
        <begin position="4"/>
        <end position="243"/>
    </location>
</feature>
<dbReference type="EMBL" id="AY442352">
    <property type="protein sequence ID" value="AAS55714.1"/>
    <property type="molecule type" value="Genomic_DNA"/>
</dbReference>